<gene>
    <name evidence="1" type="ORF">IHE45_15G023200</name>
</gene>
<reference evidence="2" key="1">
    <citation type="journal article" date="2022" name="Nat. Commun.">
        <title>Chromosome evolution and the genetic basis of agronomically important traits in greater yam.</title>
        <authorList>
            <person name="Bredeson J.V."/>
            <person name="Lyons J.B."/>
            <person name="Oniyinde I.O."/>
            <person name="Okereke N.R."/>
            <person name="Kolade O."/>
            <person name="Nnabue I."/>
            <person name="Nwadili C.O."/>
            <person name="Hribova E."/>
            <person name="Parker M."/>
            <person name="Nwogha J."/>
            <person name="Shu S."/>
            <person name="Carlson J."/>
            <person name="Kariba R."/>
            <person name="Muthemba S."/>
            <person name="Knop K."/>
            <person name="Barton G.J."/>
            <person name="Sherwood A.V."/>
            <person name="Lopez-Montes A."/>
            <person name="Asiedu R."/>
            <person name="Jamnadass R."/>
            <person name="Muchugi A."/>
            <person name="Goodstein D."/>
            <person name="Egesi C.N."/>
            <person name="Featherston J."/>
            <person name="Asfaw A."/>
            <person name="Simpson G.G."/>
            <person name="Dolezel J."/>
            <person name="Hendre P.S."/>
            <person name="Van Deynze A."/>
            <person name="Kumar P.L."/>
            <person name="Obidiegwu J.E."/>
            <person name="Bhattacharjee R."/>
            <person name="Rokhsar D.S."/>
        </authorList>
    </citation>
    <scope>NUCLEOTIDE SEQUENCE [LARGE SCALE GENOMIC DNA]</scope>
    <source>
        <strain evidence="2">cv. TDa95/00328</strain>
    </source>
</reference>
<evidence type="ECO:0000313" key="1">
    <source>
        <dbReference type="EMBL" id="KAH7660865.1"/>
    </source>
</evidence>
<dbReference type="Proteomes" id="UP000827976">
    <property type="component" value="Chromosome 15"/>
</dbReference>
<protein>
    <submittedName>
        <fullName evidence="1">Single-stranded DNA-binding protein</fullName>
    </submittedName>
</protein>
<sequence length="281" mass="32505">MGSRLRRHCSLAPASLRLRCFSSATTQPESIAYRQSMLRRPETVSSRHLPLNSCSLIGSVARHLKPYGGGYQGFGVYTFLDVKPSSLQSSCCSSFQILLEFKEKLAEISLKHLKPNDLIYVQGCLTSYEKIDASGSREIFHKVVVKDLSYITVNTQNKMTQKPEAPEENDLARDIADATNENTPSSQVAPNDEKDHRDRLHLWQIFFANPHEWWDNRKRKLYPRAPDFKHKDTKECLWLDPNDPPWVRKQLELYDSKMAMNWQRNSDCQLNLHSWKSEDFS</sequence>
<evidence type="ECO:0000313" key="2">
    <source>
        <dbReference type="Proteomes" id="UP000827976"/>
    </source>
</evidence>
<keyword evidence="2" id="KW-1185">Reference proteome</keyword>
<keyword evidence="1" id="KW-0238">DNA-binding</keyword>
<name>A0ACB7UKB3_DIOAL</name>
<accession>A0ACB7UKB3</accession>
<proteinExistence type="predicted"/>
<dbReference type="EMBL" id="CM037025">
    <property type="protein sequence ID" value="KAH7660865.1"/>
    <property type="molecule type" value="Genomic_DNA"/>
</dbReference>
<organism evidence="1 2">
    <name type="scientific">Dioscorea alata</name>
    <name type="common">Purple yam</name>
    <dbReference type="NCBI Taxonomy" id="55571"/>
    <lineage>
        <taxon>Eukaryota</taxon>
        <taxon>Viridiplantae</taxon>
        <taxon>Streptophyta</taxon>
        <taxon>Embryophyta</taxon>
        <taxon>Tracheophyta</taxon>
        <taxon>Spermatophyta</taxon>
        <taxon>Magnoliopsida</taxon>
        <taxon>Liliopsida</taxon>
        <taxon>Dioscoreales</taxon>
        <taxon>Dioscoreaceae</taxon>
        <taxon>Dioscorea</taxon>
    </lineage>
</organism>
<comment type="caution">
    <text evidence="1">The sequence shown here is derived from an EMBL/GenBank/DDBJ whole genome shotgun (WGS) entry which is preliminary data.</text>
</comment>